<dbReference type="EMBL" id="CAJVPZ010010267">
    <property type="protein sequence ID" value="CAG8618098.1"/>
    <property type="molecule type" value="Genomic_DNA"/>
</dbReference>
<dbReference type="GO" id="GO:0006357">
    <property type="term" value="P:regulation of transcription by RNA polymerase II"/>
    <property type="evidence" value="ECO:0007669"/>
    <property type="project" value="TreeGrafter"/>
</dbReference>
<dbReference type="Proteomes" id="UP000789396">
    <property type="component" value="Unassembled WGS sequence"/>
</dbReference>
<dbReference type="GO" id="GO:0046872">
    <property type="term" value="F:metal ion binding"/>
    <property type="evidence" value="ECO:0007669"/>
    <property type="project" value="UniProtKB-KW"/>
</dbReference>
<protein>
    <submittedName>
        <fullName evidence="5">15582_t:CDS:1</fullName>
    </submittedName>
</protein>
<evidence type="ECO:0000259" key="4">
    <source>
        <dbReference type="PROSITE" id="PS51184"/>
    </source>
</evidence>
<dbReference type="PANTHER" id="PTHR12549">
    <property type="entry name" value="JMJC DOMAIN-CONTAINING HISTONE DEMETHYLATION PROTEIN"/>
    <property type="match status" value="1"/>
</dbReference>
<name>A0A9N9GKX2_9GLOM</name>
<comment type="caution">
    <text evidence="5">The sequence shown here is derived from an EMBL/GenBank/DDBJ whole genome shotgun (WGS) entry which is preliminary data.</text>
</comment>
<dbReference type="GO" id="GO:0003712">
    <property type="term" value="F:transcription coregulator activity"/>
    <property type="evidence" value="ECO:0007669"/>
    <property type="project" value="TreeGrafter"/>
</dbReference>
<accession>A0A9N9GKX2</accession>
<gene>
    <name evidence="5" type="ORF">RFULGI_LOCUS7251</name>
</gene>
<dbReference type="GO" id="GO:0031490">
    <property type="term" value="F:chromatin DNA binding"/>
    <property type="evidence" value="ECO:0007669"/>
    <property type="project" value="TreeGrafter"/>
</dbReference>
<dbReference type="Pfam" id="PF02373">
    <property type="entry name" value="JmjC"/>
    <property type="match status" value="1"/>
</dbReference>
<evidence type="ECO:0000256" key="2">
    <source>
        <dbReference type="ARBA" id="ARBA00022723"/>
    </source>
</evidence>
<organism evidence="5 6">
    <name type="scientific">Racocetra fulgida</name>
    <dbReference type="NCBI Taxonomy" id="60492"/>
    <lineage>
        <taxon>Eukaryota</taxon>
        <taxon>Fungi</taxon>
        <taxon>Fungi incertae sedis</taxon>
        <taxon>Mucoromycota</taxon>
        <taxon>Glomeromycotina</taxon>
        <taxon>Glomeromycetes</taxon>
        <taxon>Diversisporales</taxon>
        <taxon>Gigasporaceae</taxon>
        <taxon>Racocetra</taxon>
    </lineage>
</organism>
<dbReference type="GO" id="GO:0000118">
    <property type="term" value="C:histone deacetylase complex"/>
    <property type="evidence" value="ECO:0007669"/>
    <property type="project" value="TreeGrafter"/>
</dbReference>
<dbReference type="InterPro" id="IPR045109">
    <property type="entry name" value="LSDs-like"/>
</dbReference>
<keyword evidence="6" id="KW-1185">Reference proteome</keyword>
<dbReference type="PANTHER" id="PTHR12549:SF38">
    <property type="entry name" value="JMJC DOMAIN-CONTAINING HISTONE DEMETHYLASE 2, ISOFORM A"/>
    <property type="match status" value="1"/>
</dbReference>
<evidence type="ECO:0000256" key="3">
    <source>
        <dbReference type="ARBA" id="ARBA00023242"/>
    </source>
</evidence>
<dbReference type="GO" id="GO:0032454">
    <property type="term" value="F:histone H3K9 demethylase activity"/>
    <property type="evidence" value="ECO:0007669"/>
    <property type="project" value="InterPro"/>
</dbReference>
<dbReference type="PROSITE" id="PS51184">
    <property type="entry name" value="JMJC"/>
    <property type="match status" value="1"/>
</dbReference>
<dbReference type="Gene3D" id="2.60.120.650">
    <property type="entry name" value="Cupin"/>
    <property type="match status" value="1"/>
</dbReference>
<sequence>YTTRQGVLNLANRLPTDINRPDLGPKMYNAYGSEDADGGNGTTNLHLDMTDAVNMMAYAPNVENRLENEQLKPSAAVWDIYHISDLPRIRRFLRKIANERGLLIDSPIHDQCFYLDSTLRSRLLQEEGVSGWRIYQNPGDAVFVPAGCAHQVCNYTSCIKVAVDFVSPEGVGRSLIISKQFRKLSRSHKRKKDILQLPVILYHAWTTSSTK</sequence>
<evidence type="ECO:0000313" key="5">
    <source>
        <dbReference type="EMBL" id="CAG8618098.1"/>
    </source>
</evidence>
<dbReference type="OrthoDB" id="1667110at2759"/>
<evidence type="ECO:0000256" key="1">
    <source>
        <dbReference type="ARBA" id="ARBA00004123"/>
    </source>
</evidence>
<keyword evidence="3" id="KW-0539">Nucleus</keyword>
<keyword evidence="2" id="KW-0479">Metal-binding</keyword>
<dbReference type="SMART" id="SM00558">
    <property type="entry name" value="JmjC"/>
    <property type="match status" value="1"/>
</dbReference>
<proteinExistence type="predicted"/>
<reference evidence="5" key="1">
    <citation type="submission" date="2021-06" db="EMBL/GenBank/DDBJ databases">
        <authorList>
            <person name="Kallberg Y."/>
            <person name="Tangrot J."/>
            <person name="Rosling A."/>
        </authorList>
    </citation>
    <scope>NUCLEOTIDE SEQUENCE</scope>
    <source>
        <strain evidence="5">IN212</strain>
    </source>
</reference>
<dbReference type="GO" id="GO:0000785">
    <property type="term" value="C:chromatin"/>
    <property type="evidence" value="ECO:0007669"/>
    <property type="project" value="TreeGrafter"/>
</dbReference>
<evidence type="ECO:0000313" key="6">
    <source>
        <dbReference type="Proteomes" id="UP000789396"/>
    </source>
</evidence>
<dbReference type="SUPFAM" id="SSF51197">
    <property type="entry name" value="Clavaminate synthase-like"/>
    <property type="match status" value="1"/>
</dbReference>
<dbReference type="AlphaFoldDB" id="A0A9N9GKX2"/>
<dbReference type="InterPro" id="IPR003347">
    <property type="entry name" value="JmjC_dom"/>
</dbReference>
<feature type="non-terminal residue" evidence="5">
    <location>
        <position position="1"/>
    </location>
</feature>
<comment type="subcellular location">
    <subcellularLocation>
        <location evidence="1">Nucleus</location>
    </subcellularLocation>
</comment>
<feature type="domain" description="JmjC" evidence="4">
    <location>
        <begin position="3"/>
        <end position="182"/>
    </location>
</feature>